<accession>X6P7P9</accession>
<dbReference type="EMBL" id="ASPP01002836">
    <property type="protein sequence ID" value="ETO34143.1"/>
    <property type="molecule type" value="Genomic_DNA"/>
</dbReference>
<dbReference type="InterPro" id="IPR001394">
    <property type="entry name" value="Peptidase_C19_UCH"/>
</dbReference>
<evidence type="ECO:0000259" key="9">
    <source>
        <dbReference type="PROSITE" id="PS50053"/>
    </source>
</evidence>
<evidence type="ECO:0000256" key="4">
    <source>
        <dbReference type="ARBA" id="ARBA00022801"/>
    </source>
</evidence>
<evidence type="ECO:0000256" key="7">
    <source>
        <dbReference type="SAM" id="MobiDB-lite"/>
    </source>
</evidence>
<dbReference type="Pfam" id="PF00240">
    <property type="entry name" value="ubiquitin"/>
    <property type="match status" value="1"/>
</dbReference>
<dbReference type="EC" id="3.4.19.12" evidence="6"/>
<keyword evidence="2 6" id="KW-0645">Protease</keyword>
<dbReference type="Gene3D" id="3.10.20.90">
    <property type="entry name" value="Phosphatidylinositol 3-kinase Catalytic Subunit, Chain A, domain 1"/>
    <property type="match status" value="1"/>
</dbReference>
<dbReference type="InterPro" id="IPR000626">
    <property type="entry name" value="Ubiquitin-like_dom"/>
</dbReference>
<dbReference type="GO" id="GO:0016579">
    <property type="term" value="P:protein deubiquitination"/>
    <property type="evidence" value="ECO:0007669"/>
    <property type="project" value="InterPro"/>
</dbReference>
<evidence type="ECO:0000256" key="6">
    <source>
        <dbReference type="RuleBase" id="RU366025"/>
    </source>
</evidence>
<evidence type="ECO:0000256" key="5">
    <source>
        <dbReference type="ARBA" id="ARBA00022807"/>
    </source>
</evidence>
<keyword evidence="12" id="KW-1185">Reference proteome</keyword>
<dbReference type="SUPFAM" id="SSF54236">
    <property type="entry name" value="Ubiquitin-like"/>
    <property type="match status" value="1"/>
</dbReference>
<feature type="domain" description="Ubiquitin-like" evidence="9">
    <location>
        <begin position="39"/>
        <end position="96"/>
    </location>
</feature>
<reference evidence="11 12" key="1">
    <citation type="journal article" date="2013" name="Curr. Biol.">
        <title>The Genome of the Foraminiferan Reticulomyxa filosa.</title>
        <authorList>
            <person name="Glockner G."/>
            <person name="Hulsmann N."/>
            <person name="Schleicher M."/>
            <person name="Noegel A.A."/>
            <person name="Eichinger L."/>
            <person name="Gallinger C."/>
            <person name="Pawlowski J."/>
            <person name="Sierra R."/>
            <person name="Euteneuer U."/>
            <person name="Pillet L."/>
            <person name="Moustafa A."/>
            <person name="Platzer M."/>
            <person name="Groth M."/>
            <person name="Szafranski K."/>
            <person name="Schliwa M."/>
        </authorList>
    </citation>
    <scope>NUCLEOTIDE SEQUENCE [LARGE SCALE GENOMIC DNA]</scope>
</reference>
<dbReference type="AlphaFoldDB" id="X6P7P9"/>
<feature type="domain" description="USP" evidence="10">
    <location>
        <begin position="144"/>
        <end position="529"/>
    </location>
</feature>
<dbReference type="InterPro" id="IPR044635">
    <property type="entry name" value="UBP14-like"/>
</dbReference>
<feature type="chain" id="PRO_5004975721" description="Ubiquitin carboxyl-terminal hydrolase" evidence="8">
    <location>
        <begin position="17"/>
        <end position="529"/>
    </location>
</feature>
<sequence>MCVIWVVYELWNLCSCAKKCVKNKPTTKKKKKKKKNKLVEVIIKHGKSKHKNVKIEDDETLEAFQAKVMSLTQVPPSRQKLVCKGKQLETNEDLRNGVKNKDIITLVGSAEKTDTTPMDVDKKVNFIEDMTEAQRQEAMAEIPPGLHNLGNTCYLNSTLQCLKGIPELKEELKKRATQTDQEDVVPGNPTFSVLLGRLFAEMDSTSESVVPRDFVDHFRNVFPEFATRTEQGHFQQQDSDECLTQTLTVLKREMTSKDISQGNWVDFCFGGVFDVNTMCQENADETAFETEPFVKLRCFIDQDTRHVNDGIAKDMTQEIEKRSNTLQRNALFKRTRRISQLPKYLNIQMVRFFWKQASQVNAKILRSVVFPEKLDIYDFCNDALKTKISDFRKAQVQKENEKREAEKLVQDEKNKEVKQDDEKKEKDKNKDKDNNKDTDNNKDKDKDKDKAMDVDPSSNESGYYELIGLVTHKGLSANSGHYIGYVKDPKRGWLKFDDEVVTEVSADDIKKLYGGGQWQMGYECFYRKI</sequence>
<comment type="similarity">
    <text evidence="6">Belongs to the peptidase C19 family.</text>
</comment>
<dbReference type="SUPFAM" id="SSF54001">
    <property type="entry name" value="Cysteine proteinases"/>
    <property type="match status" value="1"/>
</dbReference>
<protein>
    <recommendedName>
        <fullName evidence="6">Ubiquitin carboxyl-terminal hydrolase</fullName>
        <ecNumber evidence="6">3.4.19.12</ecNumber>
    </recommendedName>
</protein>
<dbReference type="InterPro" id="IPR038765">
    <property type="entry name" value="Papain-like_cys_pep_sf"/>
</dbReference>
<dbReference type="PROSITE" id="PS50235">
    <property type="entry name" value="USP_3"/>
    <property type="match status" value="1"/>
</dbReference>
<feature type="compositionally biased region" description="Basic and acidic residues" evidence="7">
    <location>
        <begin position="396"/>
        <end position="453"/>
    </location>
</feature>
<dbReference type="PANTHER" id="PTHR43982">
    <property type="entry name" value="UBIQUITIN CARBOXYL-TERMINAL HYDROLASE"/>
    <property type="match status" value="1"/>
</dbReference>
<dbReference type="InterPro" id="IPR018200">
    <property type="entry name" value="USP_CS"/>
</dbReference>
<organism evidence="11 12">
    <name type="scientific">Reticulomyxa filosa</name>
    <dbReference type="NCBI Taxonomy" id="46433"/>
    <lineage>
        <taxon>Eukaryota</taxon>
        <taxon>Sar</taxon>
        <taxon>Rhizaria</taxon>
        <taxon>Retaria</taxon>
        <taxon>Foraminifera</taxon>
        <taxon>Monothalamids</taxon>
        <taxon>Reticulomyxidae</taxon>
        <taxon>Reticulomyxa</taxon>
    </lineage>
</organism>
<dbReference type="PROSITE" id="PS00973">
    <property type="entry name" value="USP_2"/>
    <property type="match status" value="1"/>
</dbReference>
<evidence type="ECO:0000259" key="10">
    <source>
        <dbReference type="PROSITE" id="PS50235"/>
    </source>
</evidence>
<evidence type="ECO:0000256" key="2">
    <source>
        <dbReference type="ARBA" id="ARBA00022670"/>
    </source>
</evidence>
<feature type="region of interest" description="Disordered" evidence="7">
    <location>
        <begin position="396"/>
        <end position="458"/>
    </location>
</feature>
<keyword evidence="3 6" id="KW-0833">Ubl conjugation pathway</keyword>
<feature type="signal peptide" evidence="8">
    <location>
        <begin position="1"/>
        <end position="16"/>
    </location>
</feature>
<dbReference type="Gene3D" id="3.90.70.10">
    <property type="entry name" value="Cysteine proteinases"/>
    <property type="match status" value="1"/>
</dbReference>
<gene>
    <name evidence="11" type="ORF">RFI_02951</name>
</gene>
<evidence type="ECO:0000256" key="1">
    <source>
        <dbReference type="ARBA" id="ARBA00000707"/>
    </source>
</evidence>
<dbReference type="GO" id="GO:0061136">
    <property type="term" value="P:regulation of proteasomal protein catabolic process"/>
    <property type="evidence" value="ECO:0007669"/>
    <property type="project" value="TreeGrafter"/>
</dbReference>
<dbReference type="GO" id="GO:0043161">
    <property type="term" value="P:proteasome-mediated ubiquitin-dependent protein catabolic process"/>
    <property type="evidence" value="ECO:0007669"/>
    <property type="project" value="InterPro"/>
</dbReference>
<dbReference type="SMART" id="SM00213">
    <property type="entry name" value="UBQ"/>
    <property type="match status" value="1"/>
</dbReference>
<dbReference type="InterPro" id="IPR028889">
    <property type="entry name" value="USP"/>
</dbReference>
<dbReference type="GO" id="GO:0070628">
    <property type="term" value="F:proteasome binding"/>
    <property type="evidence" value="ECO:0007669"/>
    <property type="project" value="TreeGrafter"/>
</dbReference>
<dbReference type="InterPro" id="IPR029071">
    <property type="entry name" value="Ubiquitin-like_domsf"/>
</dbReference>
<dbReference type="GO" id="GO:0004843">
    <property type="term" value="F:cysteine-type deubiquitinase activity"/>
    <property type="evidence" value="ECO:0007669"/>
    <property type="project" value="UniProtKB-UniRule"/>
</dbReference>
<dbReference type="OrthoDB" id="333239at2759"/>
<evidence type="ECO:0000256" key="8">
    <source>
        <dbReference type="SAM" id="SignalP"/>
    </source>
</evidence>
<comment type="caution">
    <text evidence="11">The sequence shown here is derived from an EMBL/GenBank/DDBJ whole genome shotgun (WGS) entry which is preliminary data.</text>
</comment>
<name>X6P7P9_RETFI</name>
<keyword evidence="5 6" id="KW-0788">Thiol protease</keyword>
<dbReference type="OMA" id="FKSDAEY"/>
<evidence type="ECO:0000256" key="3">
    <source>
        <dbReference type="ARBA" id="ARBA00022786"/>
    </source>
</evidence>
<dbReference type="PANTHER" id="PTHR43982:SF1">
    <property type="entry name" value="UBIQUITIN CARBOXYL-TERMINAL HYDROLASE 14"/>
    <property type="match status" value="1"/>
</dbReference>
<keyword evidence="4 6" id="KW-0378">Hydrolase</keyword>
<comment type="catalytic activity">
    <reaction evidence="1 6">
        <text>Thiol-dependent hydrolysis of ester, thioester, amide, peptide and isopeptide bonds formed by the C-terminal Gly of ubiquitin (a 76-residue protein attached to proteins as an intracellular targeting signal).</text>
        <dbReference type="EC" id="3.4.19.12"/>
    </reaction>
</comment>
<evidence type="ECO:0000313" key="12">
    <source>
        <dbReference type="Proteomes" id="UP000023152"/>
    </source>
</evidence>
<dbReference type="PROSITE" id="PS00972">
    <property type="entry name" value="USP_1"/>
    <property type="match status" value="1"/>
</dbReference>
<evidence type="ECO:0000313" key="11">
    <source>
        <dbReference type="EMBL" id="ETO34143.1"/>
    </source>
</evidence>
<dbReference type="PROSITE" id="PS50053">
    <property type="entry name" value="UBIQUITIN_2"/>
    <property type="match status" value="1"/>
</dbReference>
<keyword evidence="8" id="KW-0732">Signal</keyword>
<dbReference type="Pfam" id="PF00443">
    <property type="entry name" value="UCH"/>
    <property type="match status" value="1"/>
</dbReference>
<proteinExistence type="inferred from homology"/>
<dbReference type="Proteomes" id="UP000023152">
    <property type="component" value="Unassembled WGS sequence"/>
</dbReference>